<name>A0AAE6ZKG5_9BACT</name>
<evidence type="ECO:0000313" key="4">
    <source>
        <dbReference type="Proteomes" id="UP000503144"/>
    </source>
</evidence>
<dbReference type="AlphaFoldDB" id="A0AAE6ZKG5"/>
<protein>
    <submittedName>
        <fullName evidence="1">Uncharacterized protein</fullName>
    </submittedName>
</protein>
<reference evidence="3 4" key="1">
    <citation type="submission" date="2020-04" db="EMBL/GenBank/DDBJ databases">
        <authorList>
            <person name="Kittiwongwattana C."/>
        </authorList>
    </citation>
    <scope>NUCLEOTIDE SEQUENCE [LARGE SCALE GENOMIC DNA]</scope>
    <source>
        <strain evidence="2 4">1303</strain>
        <strain evidence="3">1310</strain>
    </source>
</reference>
<keyword evidence="4" id="KW-1185">Reference proteome</keyword>
<dbReference type="EMBL" id="CP051205">
    <property type="protein sequence ID" value="QJB34899.1"/>
    <property type="molecule type" value="Genomic_DNA"/>
</dbReference>
<dbReference type="RefSeq" id="WP_168809429.1">
    <property type="nucleotide sequence ID" value="NZ_CP051204.2"/>
</dbReference>
<dbReference type="Proteomes" id="UP000502421">
    <property type="component" value="Chromosome"/>
</dbReference>
<evidence type="ECO:0000313" key="1">
    <source>
        <dbReference type="EMBL" id="QJB34899.1"/>
    </source>
</evidence>
<reference evidence="1" key="2">
    <citation type="submission" date="2020-09" db="EMBL/GenBank/DDBJ databases">
        <authorList>
            <person name="Kittiwongwattana C."/>
        </authorList>
    </citation>
    <scope>NUCLEOTIDE SEQUENCE</scope>
    <source>
        <strain evidence="1">1310</strain>
    </source>
</reference>
<proteinExistence type="predicted"/>
<evidence type="ECO:0000313" key="2">
    <source>
        <dbReference type="EMBL" id="QJB41410.1"/>
    </source>
</evidence>
<dbReference type="KEGG" id="coy:HF329_27785"/>
<sequence length="222" mass="25735">MAETSVILNNENELSSLLHCVQQHYPIGLPELYDHPRASNTRDLLISDMIKKANTKEATPWTELLADVSRHLHKFTTNYRQAPCYSFFVPIIAEKEIIAGTRYRRDLFLFVSLLCPYYTQFFADHYRFDGMKPSDKELTPNFRMLSGEIGQREQTGKMAFEVINSLVSHHFSDYQYINHTTLFDKKIYSGIRLEGQGIAGNYPIFSFLFDDTFSLENLNVLP</sequence>
<dbReference type="Proteomes" id="UP000503144">
    <property type="component" value="Chromosome"/>
</dbReference>
<dbReference type="EMBL" id="CP051204">
    <property type="protein sequence ID" value="QJB41410.1"/>
    <property type="molecule type" value="Genomic_DNA"/>
</dbReference>
<accession>A0AAE6ZKG5</accession>
<organism evidence="1 3">
    <name type="scientific">Chitinophaga oryzae</name>
    <dbReference type="NCBI Taxonomy" id="2725414"/>
    <lineage>
        <taxon>Bacteria</taxon>
        <taxon>Pseudomonadati</taxon>
        <taxon>Bacteroidota</taxon>
        <taxon>Chitinophagia</taxon>
        <taxon>Chitinophagales</taxon>
        <taxon>Chitinophagaceae</taxon>
        <taxon>Chitinophaga</taxon>
    </lineage>
</organism>
<evidence type="ECO:0000313" key="3">
    <source>
        <dbReference type="Proteomes" id="UP000502421"/>
    </source>
</evidence>
<gene>
    <name evidence="2" type="ORF">HF324_27645</name>
    <name evidence="1" type="ORF">HF329_27785</name>
</gene>